<protein>
    <submittedName>
        <fullName evidence="1">Uncharacterized protein</fullName>
    </submittedName>
</protein>
<dbReference type="PANTHER" id="PTHR12126">
    <property type="entry name" value="NADH-UBIQUINONE OXIDOREDUCTASE 39 KDA SUBUNIT-RELATED"/>
    <property type="match status" value="1"/>
</dbReference>
<dbReference type="PANTHER" id="PTHR12126:SF11">
    <property type="entry name" value="NADH DEHYDROGENASE [UBIQUINONE] 1 ALPHA SUBCOMPLEX SUBUNIT 9, MITOCHONDRIAL"/>
    <property type="match status" value="1"/>
</dbReference>
<dbReference type="Gene3D" id="3.40.50.720">
    <property type="entry name" value="NAD(P)-binding Rossmann-like Domain"/>
    <property type="match status" value="1"/>
</dbReference>
<dbReference type="EMBL" id="CP011409">
    <property type="protein sequence ID" value="AKZ61735.1"/>
    <property type="molecule type" value="Genomic_DNA"/>
</dbReference>
<dbReference type="SUPFAM" id="SSF51735">
    <property type="entry name" value="NAD(P)-binding Rossmann-fold domains"/>
    <property type="match status" value="1"/>
</dbReference>
<dbReference type="Proteomes" id="UP000063429">
    <property type="component" value="Chromosome"/>
</dbReference>
<dbReference type="InterPro" id="IPR051207">
    <property type="entry name" value="ComplexI_NDUFA9_subunit"/>
</dbReference>
<evidence type="ECO:0000313" key="1">
    <source>
        <dbReference type="EMBL" id="AKZ61735.1"/>
    </source>
</evidence>
<accession>A0ABN4HS25</accession>
<keyword evidence="2" id="KW-1185">Reference proteome</keyword>
<sequence length="294" mass="31208">MTTKPDAAAHAAELEKLTQSLVREPARLAADETVAHWTHSERSFEVIAEADAVVLLTGTSGSCSDDWHSYRQGMVDTAERIAAAVGKRDTRVVYFSHVDADAGAGNWHLKAKGLAENVLARLHNSVIFRIGPVVRGSPHPLPFELSLQQRVPGETVLLAGDGGQRCSPINLGDVATIAEAAALGAGDAGIYELGGPEEYSLAELAQLVNGREVPLRCVSAEQFSALRGVPATMADLMTRDCAPQGVETTAARFGVQLTPLSLAWPLDDPDSFDEHQADIPAIAPSPIFSFAQNP</sequence>
<evidence type="ECO:0000313" key="2">
    <source>
        <dbReference type="Proteomes" id="UP000063429"/>
    </source>
</evidence>
<proteinExistence type="predicted"/>
<organism evidence="1 2">
    <name type="scientific">Herbaspirillum hiltneri N3</name>
    <dbReference type="NCBI Taxonomy" id="1262470"/>
    <lineage>
        <taxon>Bacteria</taxon>
        <taxon>Pseudomonadati</taxon>
        <taxon>Pseudomonadota</taxon>
        <taxon>Betaproteobacteria</taxon>
        <taxon>Burkholderiales</taxon>
        <taxon>Oxalobacteraceae</taxon>
        <taxon>Herbaspirillum</taxon>
    </lineage>
</organism>
<name>A0ABN4HS25_9BURK</name>
<dbReference type="InterPro" id="IPR036291">
    <property type="entry name" value="NAD(P)-bd_dom_sf"/>
</dbReference>
<gene>
    <name evidence="1" type="ORF">F506_02775</name>
</gene>
<dbReference type="RefSeq" id="WP_053195235.1">
    <property type="nucleotide sequence ID" value="NZ_CP011409.1"/>
</dbReference>
<reference evidence="2" key="1">
    <citation type="journal article" date="2015" name="Genome Announc.">
        <title>Complete Genome Sequence of Herbaspirillum hiltneri N3 (DSM 17495), Isolated from Surface-Sterilized Wheat Roots.</title>
        <authorList>
            <person name="Guizelini D."/>
            <person name="Saizaki P.M."/>
            <person name="Coimbra N.A."/>
            <person name="Weiss V.A."/>
            <person name="Faoro H."/>
            <person name="Sfeir M.Z."/>
            <person name="Baura V.A."/>
            <person name="Monteiro R.A."/>
            <person name="Chubatsu L.S."/>
            <person name="Souza E.M."/>
            <person name="Cruz L.M."/>
            <person name="Pedrosa F.O."/>
            <person name="Raittz R.T."/>
            <person name="Marchaukoski J.N."/>
            <person name="Steffens M.B."/>
        </authorList>
    </citation>
    <scope>NUCLEOTIDE SEQUENCE [LARGE SCALE GENOMIC DNA]</scope>
    <source>
        <strain evidence="2">N3</strain>
    </source>
</reference>